<dbReference type="EMBL" id="BPLR01009454">
    <property type="protein sequence ID" value="GIY32089.1"/>
    <property type="molecule type" value="Genomic_DNA"/>
</dbReference>
<dbReference type="AlphaFoldDB" id="A0AAV4SDP5"/>
<reference evidence="1 3" key="1">
    <citation type="submission" date="2021-06" db="EMBL/GenBank/DDBJ databases">
        <title>Caerostris extrusa draft genome.</title>
        <authorList>
            <person name="Kono N."/>
            <person name="Arakawa K."/>
        </authorList>
    </citation>
    <scope>NUCLEOTIDE SEQUENCE [LARGE SCALE GENOMIC DNA]</scope>
</reference>
<organism evidence="1 3">
    <name type="scientific">Caerostris extrusa</name>
    <name type="common">Bark spider</name>
    <name type="synonym">Caerostris bankana</name>
    <dbReference type="NCBI Taxonomy" id="172846"/>
    <lineage>
        <taxon>Eukaryota</taxon>
        <taxon>Metazoa</taxon>
        <taxon>Ecdysozoa</taxon>
        <taxon>Arthropoda</taxon>
        <taxon>Chelicerata</taxon>
        <taxon>Arachnida</taxon>
        <taxon>Araneae</taxon>
        <taxon>Araneomorphae</taxon>
        <taxon>Entelegynae</taxon>
        <taxon>Araneoidea</taxon>
        <taxon>Araneidae</taxon>
        <taxon>Caerostris</taxon>
    </lineage>
</organism>
<gene>
    <name evidence="1" type="ORF">CEXT_44571</name>
    <name evidence="2" type="ORF">CEXT_597381</name>
</gene>
<keyword evidence="3" id="KW-1185">Reference proteome</keyword>
<comment type="caution">
    <text evidence="1">The sequence shown here is derived from an EMBL/GenBank/DDBJ whole genome shotgun (WGS) entry which is preliminary data.</text>
</comment>
<sequence length="122" mass="13293">MNNVIVINISAAEAIAGTLLSCVLADTVQGLCQHLSISSGFCSLNVLDLKRMDFLLGFLKYLQQGQRMTMNLSPSAMHSQHVLLMQNVQKNSLRTQNSMPIPTNEGPIPAMVACMAGCLNWQ</sequence>
<dbReference type="Proteomes" id="UP001054945">
    <property type="component" value="Unassembled WGS sequence"/>
</dbReference>
<proteinExistence type="predicted"/>
<accession>A0AAV4SDP5</accession>
<evidence type="ECO:0000313" key="1">
    <source>
        <dbReference type="EMBL" id="GIY32089.1"/>
    </source>
</evidence>
<dbReference type="EMBL" id="BPLR01015517">
    <property type="protein sequence ID" value="GIY76700.1"/>
    <property type="molecule type" value="Genomic_DNA"/>
</dbReference>
<protein>
    <submittedName>
        <fullName evidence="1">Uncharacterized protein</fullName>
    </submittedName>
</protein>
<evidence type="ECO:0000313" key="3">
    <source>
        <dbReference type="Proteomes" id="UP001054945"/>
    </source>
</evidence>
<name>A0AAV4SDP5_CAEEX</name>
<evidence type="ECO:0000313" key="2">
    <source>
        <dbReference type="EMBL" id="GIY76700.1"/>
    </source>
</evidence>